<dbReference type="AlphaFoldDB" id="A0A365QNI1"/>
<feature type="transmembrane region" description="Helical" evidence="1">
    <location>
        <begin position="140"/>
        <end position="165"/>
    </location>
</feature>
<dbReference type="Proteomes" id="UP000252458">
    <property type="component" value="Unassembled WGS sequence"/>
</dbReference>
<feature type="transmembrane region" description="Helical" evidence="1">
    <location>
        <begin position="106"/>
        <end position="128"/>
    </location>
</feature>
<comment type="caution">
    <text evidence="2">The sequence shown here is derived from an EMBL/GenBank/DDBJ whole genome shotgun (WGS) entry which is preliminary data.</text>
</comment>
<sequence length="200" mass="21843">MTGRTMQIASGRVTSVSQKTITTQVWSNNLGWTTQGIEEIALQLDTFDAPLTLVTGATRSLFIVAGDRLEVAYAEGPDRPAIYGIRNATDASVYLVRPAKVAGARIDVFATLFLLVVFVFILGIMSAVSRSLDGMLDTFAWFAGGAIGFFLLSTILRTVFGVIVWPEIRRLRQPGGKREMNAARQVLSLANDDTPNIRFL</sequence>
<evidence type="ECO:0000256" key="1">
    <source>
        <dbReference type="SAM" id="Phobius"/>
    </source>
</evidence>
<dbReference type="EMBL" id="QMFZ01000028">
    <property type="protein sequence ID" value="RBB35570.1"/>
    <property type="molecule type" value="Genomic_DNA"/>
</dbReference>
<organism evidence="2 3">
    <name type="scientific">Burkholderia reimsis</name>
    <dbReference type="NCBI Taxonomy" id="2234132"/>
    <lineage>
        <taxon>Bacteria</taxon>
        <taxon>Pseudomonadati</taxon>
        <taxon>Pseudomonadota</taxon>
        <taxon>Betaproteobacteria</taxon>
        <taxon>Burkholderiales</taxon>
        <taxon>Burkholderiaceae</taxon>
        <taxon>Burkholderia</taxon>
    </lineage>
</organism>
<keyword evidence="3" id="KW-1185">Reference proteome</keyword>
<accession>A0A365QNI1</accession>
<keyword evidence="1" id="KW-1133">Transmembrane helix</keyword>
<reference evidence="2 3" key="1">
    <citation type="submission" date="2018-06" db="EMBL/GenBank/DDBJ databases">
        <title>Draft genome sequence of Burkholderia reimsis strain BE51 isolated from a French agricultural soil.</title>
        <authorList>
            <person name="Esmaeel Q."/>
        </authorList>
    </citation>
    <scope>NUCLEOTIDE SEQUENCE [LARGE SCALE GENOMIC DNA]</scope>
    <source>
        <strain evidence="2 3">BE51</strain>
    </source>
</reference>
<keyword evidence="1" id="KW-0472">Membrane</keyword>
<keyword evidence="1" id="KW-0812">Transmembrane</keyword>
<gene>
    <name evidence="2" type="ORF">DPV79_28255</name>
</gene>
<protein>
    <submittedName>
        <fullName evidence="2">Uncharacterized protein</fullName>
    </submittedName>
</protein>
<evidence type="ECO:0000313" key="2">
    <source>
        <dbReference type="EMBL" id="RBB35570.1"/>
    </source>
</evidence>
<proteinExistence type="predicted"/>
<evidence type="ECO:0000313" key="3">
    <source>
        <dbReference type="Proteomes" id="UP000252458"/>
    </source>
</evidence>
<name>A0A365QNI1_9BURK</name>